<keyword evidence="1" id="KW-0812">Transmembrane</keyword>
<keyword evidence="1" id="KW-1133">Transmembrane helix</keyword>
<dbReference type="RefSeq" id="WP_166793405.1">
    <property type="nucleotide sequence ID" value="NZ_BMWW01000007.1"/>
</dbReference>
<dbReference type="AlphaFoldDB" id="A0AA87Y9T7"/>
<dbReference type="Proteomes" id="UP000619512">
    <property type="component" value="Unassembled WGS sequence"/>
</dbReference>
<protein>
    <submittedName>
        <fullName evidence="2">Uncharacterized protein</fullName>
    </submittedName>
</protein>
<feature type="transmembrane region" description="Helical" evidence="1">
    <location>
        <begin position="144"/>
        <end position="168"/>
    </location>
</feature>
<keyword evidence="1" id="KW-0472">Membrane</keyword>
<evidence type="ECO:0000313" key="3">
    <source>
        <dbReference type="Proteomes" id="UP000619512"/>
    </source>
</evidence>
<reference evidence="2" key="1">
    <citation type="journal article" date="2014" name="Int. J. Syst. Evol. Microbiol.">
        <title>Complete genome sequence of Corynebacterium casei LMG S-19264T (=DSM 44701T), isolated from a smear-ripened cheese.</title>
        <authorList>
            <consortium name="US DOE Joint Genome Institute (JGI-PGF)"/>
            <person name="Walter F."/>
            <person name="Albersmeier A."/>
            <person name="Kalinowski J."/>
            <person name="Ruckert C."/>
        </authorList>
    </citation>
    <scope>NUCLEOTIDE SEQUENCE</scope>
    <source>
        <strain evidence="2">KCTC 12344</strain>
    </source>
</reference>
<feature type="transmembrane region" description="Helical" evidence="1">
    <location>
        <begin position="62"/>
        <end position="81"/>
    </location>
</feature>
<evidence type="ECO:0000313" key="2">
    <source>
        <dbReference type="EMBL" id="GGZ00817.1"/>
    </source>
</evidence>
<evidence type="ECO:0000256" key="1">
    <source>
        <dbReference type="SAM" id="Phobius"/>
    </source>
</evidence>
<organism evidence="2 3">
    <name type="scientific">Pseudoduganella plicata</name>
    <dbReference type="NCBI Taxonomy" id="321984"/>
    <lineage>
        <taxon>Bacteria</taxon>
        <taxon>Pseudomonadati</taxon>
        <taxon>Pseudomonadota</taxon>
        <taxon>Betaproteobacteria</taxon>
        <taxon>Burkholderiales</taxon>
        <taxon>Oxalobacteraceae</taxon>
        <taxon>Telluria group</taxon>
        <taxon>Pseudoduganella</taxon>
    </lineage>
</organism>
<reference evidence="2" key="2">
    <citation type="submission" date="2022-12" db="EMBL/GenBank/DDBJ databases">
        <authorList>
            <person name="Sun Q."/>
            <person name="Kim S."/>
        </authorList>
    </citation>
    <scope>NUCLEOTIDE SEQUENCE</scope>
    <source>
        <strain evidence="2">KCTC 12344</strain>
    </source>
</reference>
<sequence length="258" mass="26441">MSLSSFAWLLAAELRKNLLLTLRYPLQPLCGVLILLGLFGAIGLGLAHAPSVDLFEGGDSRVLVASFVCWVVAVGAIGHVPGELEDDIKAGLLEPVFLSRYPVAVLLLARALSGSAVGVLVCFAMLAGLAAWSGADLRLGGSVVLALVLLELALGGIGLAMAGIVILFKRAAGVAPLVQLGLAVLIARGVSTTASDTMLRYPLVSAIETFARSLFGTPLSGMALTAAAAWSLAILATGMAALALCIRRARAIGSLAHY</sequence>
<proteinExistence type="predicted"/>
<dbReference type="EMBL" id="BMWW01000007">
    <property type="protein sequence ID" value="GGZ00817.1"/>
    <property type="molecule type" value="Genomic_DNA"/>
</dbReference>
<gene>
    <name evidence="2" type="ORF">GCM10007388_37930</name>
</gene>
<feature type="transmembrane region" description="Helical" evidence="1">
    <location>
        <begin position="31"/>
        <end position="50"/>
    </location>
</feature>
<feature type="transmembrane region" description="Helical" evidence="1">
    <location>
        <begin position="101"/>
        <end position="132"/>
    </location>
</feature>
<feature type="transmembrane region" description="Helical" evidence="1">
    <location>
        <begin position="227"/>
        <end position="246"/>
    </location>
</feature>
<name>A0AA87Y9T7_9BURK</name>
<accession>A0AA87Y9T7</accession>
<comment type="caution">
    <text evidence="2">The sequence shown here is derived from an EMBL/GenBank/DDBJ whole genome shotgun (WGS) entry which is preliminary data.</text>
</comment>